<comment type="subunit">
    <text evidence="4 17">Oligomer of 12 subunits arranged in the form of two hexagons.</text>
</comment>
<evidence type="ECO:0000256" key="18">
    <source>
        <dbReference type="RuleBase" id="RU004356"/>
    </source>
</evidence>
<dbReference type="PROSITE" id="PS00180">
    <property type="entry name" value="GLNA_1"/>
    <property type="match status" value="1"/>
</dbReference>
<keyword evidence="9 18" id="KW-0436">Ligase</keyword>
<accession>A0ABY9HFZ4</accession>
<organism evidence="21 22">
    <name type="scientific">Streptomyces castrisilvae</name>
    <dbReference type="NCBI Taxonomy" id="3033811"/>
    <lineage>
        <taxon>Bacteria</taxon>
        <taxon>Bacillati</taxon>
        <taxon>Actinomycetota</taxon>
        <taxon>Actinomycetes</taxon>
        <taxon>Kitasatosporales</taxon>
        <taxon>Streptomycetaceae</taxon>
        <taxon>Streptomyces</taxon>
    </lineage>
</organism>
<evidence type="ECO:0000256" key="2">
    <source>
        <dbReference type="ARBA" id="ARBA00004496"/>
    </source>
</evidence>
<keyword evidence="8" id="KW-0597">Phosphoprotein</keyword>
<dbReference type="InterPro" id="IPR008147">
    <property type="entry name" value="Gln_synt_N"/>
</dbReference>
<evidence type="ECO:0000256" key="1">
    <source>
        <dbReference type="ARBA" id="ARBA00001946"/>
    </source>
</evidence>
<evidence type="ECO:0000313" key="22">
    <source>
        <dbReference type="Proteomes" id="UP001239522"/>
    </source>
</evidence>
<keyword evidence="13" id="KW-0460">Magnesium</keyword>
<dbReference type="SUPFAM" id="SSF55931">
    <property type="entry name" value="Glutamine synthetase/guanido kinase"/>
    <property type="match status" value="1"/>
</dbReference>
<dbReference type="NCBIfam" id="TIGR00653">
    <property type="entry name" value="GlnA"/>
    <property type="match status" value="1"/>
</dbReference>
<comment type="subcellular location">
    <subcellularLocation>
        <location evidence="2 17">Cytoplasm</location>
    </subcellularLocation>
</comment>
<dbReference type="Gene3D" id="3.10.20.70">
    <property type="entry name" value="Glutamine synthetase, N-terminal domain"/>
    <property type="match status" value="1"/>
</dbReference>
<dbReference type="GO" id="GO:0004356">
    <property type="term" value="F:glutamine synthetase activity"/>
    <property type="evidence" value="ECO:0007669"/>
    <property type="project" value="UniProtKB-EC"/>
</dbReference>
<keyword evidence="7 17" id="KW-0963">Cytoplasm</keyword>
<evidence type="ECO:0000256" key="16">
    <source>
        <dbReference type="RuleBase" id="RU000384"/>
    </source>
</evidence>
<evidence type="ECO:0000256" key="6">
    <source>
        <dbReference type="ARBA" id="ARBA00021364"/>
    </source>
</evidence>
<evidence type="ECO:0000256" key="13">
    <source>
        <dbReference type="ARBA" id="ARBA00022842"/>
    </source>
</evidence>
<dbReference type="EMBL" id="CP120997">
    <property type="protein sequence ID" value="WLQ33422.1"/>
    <property type="molecule type" value="Genomic_DNA"/>
</dbReference>
<reference evidence="21 22" key="1">
    <citation type="submission" date="2023-03" db="EMBL/GenBank/DDBJ databases">
        <title>Isolation and description of six Streptomyces strains from soil environments, able to metabolize different microbial glucans.</title>
        <authorList>
            <person name="Widen T."/>
            <person name="Larsbrink J."/>
        </authorList>
    </citation>
    <scope>NUCLEOTIDE SEQUENCE [LARGE SCALE GENOMIC DNA]</scope>
    <source>
        <strain evidence="21 22">Mut1</strain>
    </source>
</reference>
<evidence type="ECO:0000256" key="3">
    <source>
        <dbReference type="ARBA" id="ARBA00009897"/>
    </source>
</evidence>
<dbReference type="InterPro" id="IPR027302">
    <property type="entry name" value="Gln_synth_N_conserv_site"/>
</dbReference>
<evidence type="ECO:0000256" key="4">
    <source>
        <dbReference type="ARBA" id="ARBA00011354"/>
    </source>
</evidence>
<comment type="similarity">
    <text evidence="3 15 16">Belongs to the glutamine synthetase family.</text>
</comment>
<dbReference type="PROSITE" id="PS00182">
    <property type="entry name" value="GLNA_ADENYLATION"/>
    <property type="match status" value="1"/>
</dbReference>
<evidence type="ECO:0000256" key="17">
    <source>
        <dbReference type="RuleBase" id="RU000387"/>
    </source>
</evidence>
<dbReference type="InterPro" id="IPR004809">
    <property type="entry name" value="Gln_synth_I"/>
</dbReference>
<dbReference type="InterPro" id="IPR014746">
    <property type="entry name" value="Gln_synth/guanido_kin_cat_dom"/>
</dbReference>
<proteinExistence type="inferred from homology"/>
<dbReference type="PROSITE" id="PS00181">
    <property type="entry name" value="GLNA_ATP"/>
    <property type="match status" value="1"/>
</dbReference>
<evidence type="ECO:0000256" key="12">
    <source>
        <dbReference type="ARBA" id="ARBA00022840"/>
    </source>
</evidence>
<evidence type="ECO:0000256" key="15">
    <source>
        <dbReference type="PROSITE-ProRule" id="PRU01330"/>
    </source>
</evidence>
<evidence type="ECO:0000259" key="19">
    <source>
        <dbReference type="PROSITE" id="PS51986"/>
    </source>
</evidence>
<dbReference type="InterPro" id="IPR008146">
    <property type="entry name" value="Gln_synth_cat_dom"/>
</dbReference>
<evidence type="ECO:0000256" key="7">
    <source>
        <dbReference type="ARBA" id="ARBA00022490"/>
    </source>
</evidence>
<evidence type="ECO:0000256" key="8">
    <source>
        <dbReference type="ARBA" id="ARBA00022553"/>
    </source>
</evidence>
<dbReference type="PANTHER" id="PTHR43407:SF1">
    <property type="entry name" value="LENGSIN"/>
    <property type="match status" value="1"/>
</dbReference>
<evidence type="ECO:0000256" key="9">
    <source>
        <dbReference type="ARBA" id="ARBA00022598"/>
    </source>
</evidence>
<dbReference type="PROSITE" id="PS51986">
    <property type="entry name" value="GS_BETA_GRASP"/>
    <property type="match status" value="1"/>
</dbReference>
<dbReference type="InterPro" id="IPR027303">
    <property type="entry name" value="Gln_synth_gly_rich_site"/>
</dbReference>
<evidence type="ECO:0000256" key="14">
    <source>
        <dbReference type="ARBA" id="ARBA00049436"/>
    </source>
</evidence>
<dbReference type="SUPFAM" id="SSF54368">
    <property type="entry name" value="Glutamine synthetase, N-terminal domain"/>
    <property type="match status" value="1"/>
</dbReference>
<gene>
    <name evidence="21" type="primary">glnA</name>
    <name evidence="21" type="ORF">P8A18_08130</name>
</gene>
<dbReference type="PANTHER" id="PTHR43407">
    <property type="entry name" value="GLUTAMINE SYNTHETASE"/>
    <property type="match status" value="1"/>
</dbReference>
<protein>
    <recommendedName>
        <fullName evidence="6 18">Glutamine synthetase</fullName>
        <ecNumber evidence="5 18">6.3.1.2</ecNumber>
    </recommendedName>
</protein>
<evidence type="ECO:0000256" key="11">
    <source>
        <dbReference type="ARBA" id="ARBA00022741"/>
    </source>
</evidence>
<dbReference type="InterPro" id="IPR001637">
    <property type="entry name" value="Gln_synth_I_adenylation_site"/>
</dbReference>
<dbReference type="InterPro" id="IPR036651">
    <property type="entry name" value="Gln_synt_N_sf"/>
</dbReference>
<dbReference type="SMART" id="SM01230">
    <property type="entry name" value="Gln-synt_C"/>
    <property type="match status" value="1"/>
</dbReference>
<comment type="catalytic activity">
    <reaction evidence="14 18">
        <text>L-glutamate + NH4(+) + ATP = L-glutamine + ADP + phosphate + H(+)</text>
        <dbReference type="Rhea" id="RHEA:16169"/>
        <dbReference type="ChEBI" id="CHEBI:15378"/>
        <dbReference type="ChEBI" id="CHEBI:28938"/>
        <dbReference type="ChEBI" id="CHEBI:29985"/>
        <dbReference type="ChEBI" id="CHEBI:30616"/>
        <dbReference type="ChEBI" id="CHEBI:43474"/>
        <dbReference type="ChEBI" id="CHEBI:58359"/>
        <dbReference type="ChEBI" id="CHEBI:456216"/>
        <dbReference type="EC" id="6.3.1.2"/>
    </reaction>
</comment>
<comment type="cofactor">
    <cofactor evidence="1">
        <name>Mg(2+)</name>
        <dbReference type="ChEBI" id="CHEBI:18420"/>
    </cofactor>
</comment>
<evidence type="ECO:0000313" key="21">
    <source>
        <dbReference type="EMBL" id="WLQ33422.1"/>
    </source>
</evidence>
<feature type="domain" description="GS beta-grasp" evidence="19">
    <location>
        <begin position="15"/>
        <end position="96"/>
    </location>
</feature>
<sequence>MFQNADDAKKFIADNDVKFIDVRFCDLPGVMQHVTVPAATFNPADELAFDGSSIRGFQAIHESDMALRADLSTARVDPFRRDKTININFFIHDPITGEQYSRDPRNVAKKAEAYLTSTGIADTAYFGPEAEFYVFDNVRFQTSANESFYHIDSEAGAWNTGAIENNRGYKVRYKGGYFPVSPVDHFADLRAEMSLELENSGLQIERQHHEVGTGGQAEINYKFNTLLAAADDLMLFKYIVKNVAWRNGKTATFMPKPIFGDNGSGMHVHQSLWAGGDPLFYDEQGYAGLSDMARYYIGGILKHAPSLLAFTNPTVNSYHRLVPGFEAPVNMVYSQRNRSAAMRIPITGSNPKAKRVEFRAPDPSSNPYLAFSALLMAGLDGIKNKIEPAEPIDKDLYELAPEEHANVQQVPTSLPAVLDALEADNEYLQAGGVFTSDLIETWIDYKRTHEIAPIQLRPHPHEFELYFDL</sequence>
<evidence type="ECO:0000259" key="20">
    <source>
        <dbReference type="PROSITE" id="PS51987"/>
    </source>
</evidence>
<keyword evidence="12 18" id="KW-0067">ATP-binding</keyword>
<name>A0ABY9HFZ4_9ACTN</name>
<dbReference type="Pfam" id="PF00120">
    <property type="entry name" value="Gln-synt_C"/>
    <property type="match status" value="1"/>
</dbReference>
<evidence type="ECO:0000256" key="10">
    <source>
        <dbReference type="ARBA" id="ARBA00022723"/>
    </source>
</evidence>
<keyword evidence="10" id="KW-0479">Metal-binding</keyword>
<dbReference type="PROSITE" id="PS51987">
    <property type="entry name" value="GS_CATALYTIC"/>
    <property type="match status" value="1"/>
</dbReference>
<keyword evidence="22" id="KW-1185">Reference proteome</keyword>
<dbReference type="Gene3D" id="3.30.590.10">
    <property type="entry name" value="Glutamine synthetase/guanido kinase, catalytic domain"/>
    <property type="match status" value="1"/>
</dbReference>
<dbReference type="Proteomes" id="UP001239522">
    <property type="component" value="Chromosome"/>
</dbReference>
<evidence type="ECO:0000256" key="5">
    <source>
        <dbReference type="ARBA" id="ARBA00012937"/>
    </source>
</evidence>
<feature type="domain" description="GS catalytic" evidence="20">
    <location>
        <begin position="104"/>
        <end position="469"/>
    </location>
</feature>
<dbReference type="RefSeq" id="WP_306053091.1">
    <property type="nucleotide sequence ID" value="NZ_CP120997.1"/>
</dbReference>
<dbReference type="EC" id="6.3.1.2" evidence="5 18"/>
<keyword evidence="11 18" id="KW-0547">Nucleotide-binding</keyword>
<dbReference type="Pfam" id="PF03951">
    <property type="entry name" value="Gln-synt_N"/>
    <property type="match status" value="1"/>
</dbReference>